<reference evidence="2 3" key="1">
    <citation type="submission" date="2015-09" db="EMBL/GenBank/DDBJ databases">
        <authorList>
            <consortium name="Pathogen Informatics"/>
        </authorList>
    </citation>
    <scope>NUCLEOTIDE SEQUENCE [LARGE SCALE GENOMIC DNA]</scope>
    <source>
        <strain evidence="2 3">2789STDY5608891</strain>
    </source>
</reference>
<sequence length="471" mass="54260">MVVLNDKDVRQKTGVILEQKSNLMGEETGMDKKWTLHVENFAKIKSADVTIAPLMCFVGDNNSGKSYLMSILWGILTLGKDIFPKKPSEAKAYKQCESWLKEHLNTETALTDDAIDLYITWFNELLSTQKKALVKKIFNYEVEIEKLKIRHYERNHPIKMVWDASASRYSVTGGYIKFPEVEAANREELLRMNAYICWNLLMEGIAAPWYTPVVKGRRNGEPIYLPASRTGFMLTYAQLIENSLQISFSPELQDNTSTLTLPYVDFLQLITKFEINKKDSKKYAKIIEYIEKQMTKGNLSVKKDMMPVIKYQPEGSEKELPLYVASSIVSEISPLLLVLKSGINFNAMIIEEPEAHLHPELQQKMARLLINMMNLGIPVWITTHSDTILQHINNMMKLKNHVRSSELQKEYGYRKEDLLSREDVQMYQFVPDNNGKTHLEALEATKYGFVVPTFNNALEKIVEEVYAFQED</sequence>
<gene>
    <name evidence="2" type="ORF">ERS852448_00039</name>
</gene>
<accession>A0A173QVN7</accession>
<dbReference type="InterPro" id="IPR041685">
    <property type="entry name" value="AAA_GajA/Old/RecF-like"/>
</dbReference>
<feature type="domain" description="Endonuclease GajA/Old nuclease/RecF-like AAA" evidence="1">
    <location>
        <begin position="36"/>
        <end position="161"/>
    </location>
</feature>
<dbReference type="GeneID" id="97390607"/>
<evidence type="ECO:0000313" key="2">
    <source>
        <dbReference type="EMBL" id="CUM69641.1"/>
    </source>
</evidence>
<dbReference type="Proteomes" id="UP000095492">
    <property type="component" value="Unassembled WGS sequence"/>
</dbReference>
<dbReference type="PANTHER" id="PTHR43581">
    <property type="entry name" value="ATP/GTP PHOSPHATASE"/>
    <property type="match status" value="1"/>
</dbReference>
<dbReference type="Gene3D" id="3.40.50.300">
    <property type="entry name" value="P-loop containing nucleotide triphosphate hydrolases"/>
    <property type="match status" value="1"/>
</dbReference>
<dbReference type="InterPro" id="IPR027417">
    <property type="entry name" value="P-loop_NTPase"/>
</dbReference>
<dbReference type="RefSeq" id="WP_242853555.1">
    <property type="nucleotide sequence ID" value="NZ_CP173382.1"/>
</dbReference>
<organism evidence="2 3">
    <name type="scientific">Eubacterium ramulus</name>
    <dbReference type="NCBI Taxonomy" id="39490"/>
    <lineage>
        <taxon>Bacteria</taxon>
        <taxon>Bacillati</taxon>
        <taxon>Bacillota</taxon>
        <taxon>Clostridia</taxon>
        <taxon>Eubacteriales</taxon>
        <taxon>Eubacteriaceae</taxon>
        <taxon>Eubacterium</taxon>
    </lineage>
</organism>
<dbReference type="STRING" id="39490.ERS852448_00039"/>
<feature type="domain" description="Endonuclease GajA/Old nuclease/RecF-like AAA" evidence="1">
    <location>
        <begin position="272"/>
        <end position="388"/>
    </location>
</feature>
<dbReference type="PANTHER" id="PTHR43581:SF4">
    <property type="entry name" value="ATP_GTP PHOSPHATASE"/>
    <property type="match status" value="1"/>
</dbReference>
<dbReference type="InterPro" id="IPR051396">
    <property type="entry name" value="Bact_Antivir_Def_Nuclease"/>
</dbReference>
<dbReference type="EMBL" id="CYYA01000001">
    <property type="protein sequence ID" value="CUM69641.1"/>
    <property type="molecule type" value="Genomic_DNA"/>
</dbReference>
<protein>
    <submittedName>
        <fullName evidence="2">Uncharacterized conserved protein</fullName>
    </submittedName>
</protein>
<proteinExistence type="predicted"/>
<dbReference type="SUPFAM" id="SSF52540">
    <property type="entry name" value="P-loop containing nucleoside triphosphate hydrolases"/>
    <property type="match status" value="1"/>
</dbReference>
<evidence type="ECO:0000259" key="1">
    <source>
        <dbReference type="Pfam" id="PF13175"/>
    </source>
</evidence>
<name>A0A173QVN7_EUBRA</name>
<dbReference type="AlphaFoldDB" id="A0A173QVN7"/>
<dbReference type="Pfam" id="PF13175">
    <property type="entry name" value="AAA_15"/>
    <property type="match status" value="2"/>
</dbReference>
<evidence type="ECO:0000313" key="3">
    <source>
        <dbReference type="Proteomes" id="UP000095492"/>
    </source>
</evidence>